<reference evidence="5 6" key="1">
    <citation type="journal article" date="2019" name="Int. J. Syst. Evol. Microbiol.">
        <title>The Global Catalogue of Microorganisms (GCM) 10K type strain sequencing project: providing services to taxonomists for standard genome sequencing and annotation.</title>
        <authorList>
            <consortium name="The Broad Institute Genomics Platform"/>
            <consortium name="The Broad Institute Genome Sequencing Center for Infectious Disease"/>
            <person name="Wu L."/>
            <person name="Ma J."/>
        </authorList>
    </citation>
    <scope>NUCLEOTIDE SEQUENCE [LARGE SCALE GENOMIC DNA]</scope>
    <source>
        <strain evidence="5 6">JCM 6833</strain>
    </source>
</reference>
<evidence type="ECO:0000313" key="5">
    <source>
        <dbReference type="EMBL" id="GAA2583989.1"/>
    </source>
</evidence>
<organism evidence="5 6">
    <name type="scientific">Actinomadura fulvescens</name>
    <dbReference type="NCBI Taxonomy" id="46160"/>
    <lineage>
        <taxon>Bacteria</taxon>
        <taxon>Bacillati</taxon>
        <taxon>Actinomycetota</taxon>
        <taxon>Actinomycetes</taxon>
        <taxon>Streptosporangiales</taxon>
        <taxon>Thermomonosporaceae</taxon>
        <taxon>Actinomadura</taxon>
    </lineage>
</organism>
<keyword evidence="2 5" id="KW-0378">Hydrolase</keyword>
<name>A0ABN3PFY4_9ACTN</name>
<comment type="caution">
    <text evidence="5">The sequence shown here is derived from an EMBL/GenBank/DDBJ whole genome shotgun (WGS) entry which is preliminary data.</text>
</comment>
<keyword evidence="6" id="KW-1185">Reference proteome</keyword>
<dbReference type="RefSeq" id="WP_344539191.1">
    <property type="nucleotide sequence ID" value="NZ_BAAATD010000002.1"/>
</dbReference>
<dbReference type="SMART" id="SM00796">
    <property type="entry name" value="AHS1"/>
    <property type="match status" value="1"/>
</dbReference>
<evidence type="ECO:0000256" key="3">
    <source>
        <dbReference type="ARBA" id="ARBA00022840"/>
    </source>
</evidence>
<dbReference type="NCBIfam" id="TIGR00370">
    <property type="entry name" value="5-oxoprolinase subunit PxpB"/>
    <property type="match status" value="1"/>
</dbReference>
<dbReference type="Gene3D" id="3.30.1360.40">
    <property type="match status" value="1"/>
</dbReference>
<proteinExistence type="predicted"/>
<sequence>MRVRRAGDTALLVETGDLETAHRLHAAVREAEVAGVLDVVPGERTVLVVVDPGRCDLGRLASRLPELPLPASAAGGAPAVEVPVVYDGADVDEVARLTGLSPGEVVERHASGTYTVAYLGFSPGFAYLTGLDPVLHVPRRKSPRTSVPAGSVAIAGPYASVYPSASPGGWRLLGRTDLRLWDVTRDPPSLFQPGTRVRFVRSPEGAR</sequence>
<dbReference type="PANTHER" id="PTHR34698">
    <property type="entry name" value="5-OXOPROLINASE SUBUNIT B"/>
    <property type="match status" value="1"/>
</dbReference>
<dbReference type="SUPFAM" id="SSF160467">
    <property type="entry name" value="PH0987 N-terminal domain-like"/>
    <property type="match status" value="1"/>
</dbReference>
<evidence type="ECO:0000313" key="6">
    <source>
        <dbReference type="Proteomes" id="UP001501509"/>
    </source>
</evidence>
<accession>A0ABN3PFY4</accession>
<dbReference type="PANTHER" id="PTHR34698:SF2">
    <property type="entry name" value="5-OXOPROLINASE SUBUNIT B"/>
    <property type="match status" value="1"/>
</dbReference>
<protein>
    <submittedName>
        <fullName evidence="5">Allophanate hydrolase subunit 1</fullName>
    </submittedName>
</protein>
<dbReference type="InterPro" id="IPR029000">
    <property type="entry name" value="Cyclophilin-like_dom_sf"/>
</dbReference>
<dbReference type="Proteomes" id="UP001501509">
    <property type="component" value="Unassembled WGS sequence"/>
</dbReference>
<dbReference type="Pfam" id="PF02682">
    <property type="entry name" value="CT_C_D"/>
    <property type="match status" value="1"/>
</dbReference>
<keyword evidence="3" id="KW-0067">ATP-binding</keyword>
<dbReference type="InterPro" id="IPR003833">
    <property type="entry name" value="CT_C_D"/>
</dbReference>
<feature type="domain" description="Carboxyltransferase" evidence="4">
    <location>
        <begin position="1"/>
        <end position="191"/>
    </location>
</feature>
<gene>
    <name evidence="5" type="ORF">GCM10010411_15890</name>
</gene>
<keyword evidence="1" id="KW-0547">Nucleotide-binding</keyword>
<evidence type="ECO:0000256" key="2">
    <source>
        <dbReference type="ARBA" id="ARBA00022801"/>
    </source>
</evidence>
<evidence type="ECO:0000259" key="4">
    <source>
        <dbReference type="SMART" id="SM00796"/>
    </source>
</evidence>
<dbReference type="InterPro" id="IPR010016">
    <property type="entry name" value="PxpB"/>
</dbReference>
<evidence type="ECO:0000256" key="1">
    <source>
        <dbReference type="ARBA" id="ARBA00022741"/>
    </source>
</evidence>
<dbReference type="GO" id="GO:0016787">
    <property type="term" value="F:hydrolase activity"/>
    <property type="evidence" value="ECO:0007669"/>
    <property type="project" value="UniProtKB-KW"/>
</dbReference>
<dbReference type="Gene3D" id="2.40.100.10">
    <property type="entry name" value="Cyclophilin-like"/>
    <property type="match status" value="1"/>
</dbReference>
<dbReference type="EMBL" id="BAAATD010000002">
    <property type="protein sequence ID" value="GAA2583989.1"/>
    <property type="molecule type" value="Genomic_DNA"/>
</dbReference>
<dbReference type="SUPFAM" id="SSF50891">
    <property type="entry name" value="Cyclophilin-like"/>
    <property type="match status" value="1"/>
</dbReference>